<dbReference type="InterPro" id="IPR009057">
    <property type="entry name" value="Homeodomain-like_sf"/>
</dbReference>
<dbReference type="InterPro" id="IPR014710">
    <property type="entry name" value="RmlC-like_jellyroll"/>
</dbReference>
<evidence type="ECO:0000313" key="6">
    <source>
        <dbReference type="Proteomes" id="UP000708298"/>
    </source>
</evidence>
<evidence type="ECO:0000259" key="4">
    <source>
        <dbReference type="PROSITE" id="PS01124"/>
    </source>
</evidence>
<dbReference type="Gene3D" id="1.10.10.60">
    <property type="entry name" value="Homeodomain-like"/>
    <property type="match status" value="2"/>
</dbReference>
<evidence type="ECO:0000313" key="5">
    <source>
        <dbReference type="EMBL" id="MCB8874499.1"/>
    </source>
</evidence>
<dbReference type="SUPFAM" id="SSF51182">
    <property type="entry name" value="RmlC-like cupins"/>
    <property type="match status" value="1"/>
</dbReference>
<gene>
    <name evidence="5" type="ORF">ASILVAE211_04820</name>
</gene>
<organism evidence="5 6">
    <name type="scientific">Acidisoma silvae</name>
    <dbReference type="NCBI Taxonomy" id="2802396"/>
    <lineage>
        <taxon>Bacteria</taxon>
        <taxon>Pseudomonadati</taxon>
        <taxon>Pseudomonadota</taxon>
        <taxon>Alphaproteobacteria</taxon>
        <taxon>Acetobacterales</taxon>
        <taxon>Acidocellaceae</taxon>
        <taxon>Acidisoma</taxon>
    </lineage>
</organism>
<dbReference type="GO" id="GO:0043565">
    <property type="term" value="F:sequence-specific DNA binding"/>
    <property type="evidence" value="ECO:0007669"/>
    <property type="project" value="InterPro"/>
</dbReference>
<accession>A0A964DY32</accession>
<dbReference type="Pfam" id="PF12833">
    <property type="entry name" value="HTH_18"/>
    <property type="match status" value="1"/>
</dbReference>
<feature type="domain" description="HTH araC/xylS-type" evidence="4">
    <location>
        <begin position="185"/>
        <end position="283"/>
    </location>
</feature>
<proteinExistence type="predicted"/>
<reference evidence="5" key="2">
    <citation type="submission" date="2021-01" db="EMBL/GenBank/DDBJ databases">
        <authorList>
            <person name="Mieszkin S."/>
            <person name="Pouder E."/>
            <person name="Alain K."/>
        </authorList>
    </citation>
    <scope>NUCLEOTIDE SEQUENCE</scope>
    <source>
        <strain evidence="5">HW T2.11</strain>
    </source>
</reference>
<evidence type="ECO:0000256" key="2">
    <source>
        <dbReference type="ARBA" id="ARBA00023125"/>
    </source>
</evidence>
<dbReference type="SMART" id="SM00342">
    <property type="entry name" value="HTH_ARAC"/>
    <property type="match status" value="1"/>
</dbReference>
<protein>
    <submittedName>
        <fullName evidence="5">Helix-turn-helix domain-containing protein</fullName>
    </submittedName>
</protein>
<dbReference type="PROSITE" id="PS00041">
    <property type="entry name" value="HTH_ARAC_FAMILY_1"/>
    <property type="match status" value="1"/>
</dbReference>
<dbReference type="InterPro" id="IPR011051">
    <property type="entry name" value="RmlC_Cupin_sf"/>
</dbReference>
<dbReference type="SUPFAM" id="SSF46689">
    <property type="entry name" value="Homeodomain-like"/>
    <property type="match status" value="2"/>
</dbReference>
<dbReference type="EMBL" id="JAESVB010000002">
    <property type="protein sequence ID" value="MCB8874499.1"/>
    <property type="molecule type" value="Genomic_DNA"/>
</dbReference>
<dbReference type="GO" id="GO:0003700">
    <property type="term" value="F:DNA-binding transcription factor activity"/>
    <property type="evidence" value="ECO:0007669"/>
    <property type="project" value="InterPro"/>
</dbReference>
<dbReference type="InterPro" id="IPR018060">
    <property type="entry name" value="HTH_AraC"/>
</dbReference>
<keyword evidence="3" id="KW-0804">Transcription</keyword>
<name>A0A964DY32_9PROT</name>
<sequence>MKPIFEKVTPDEGASWALLDRRMPERIPFEWHHHPEYELTLTLNSRGHRYIGSDVDAYDDGDLVFIGPGIPHSWCSEAAVDPARPHIALVIWFSHAWADSLLALFPEMARLRPLLAASAQGVCFSHATRAAVRPRIEAMSALDPAARLVSLLEVLLAVSADRDATTFTNAPGAAGLTVETDPRIMRVLDHLHRHFAEPVTIPMLADIAHVSVSAFHRMFRRHTRMTAVDYITRLRIGRACSFLIAGDMAVARIADDVGFQNLSLFNRQFAALKGQTPTAFRHRQRATIYPAQSGSRQNSIRRRA</sequence>
<dbReference type="PANTHER" id="PTHR43280">
    <property type="entry name" value="ARAC-FAMILY TRANSCRIPTIONAL REGULATOR"/>
    <property type="match status" value="1"/>
</dbReference>
<comment type="caution">
    <text evidence="5">The sequence shown here is derived from an EMBL/GenBank/DDBJ whole genome shotgun (WGS) entry which is preliminary data.</text>
</comment>
<keyword evidence="6" id="KW-1185">Reference proteome</keyword>
<dbReference type="Gene3D" id="2.60.120.10">
    <property type="entry name" value="Jelly Rolls"/>
    <property type="match status" value="1"/>
</dbReference>
<evidence type="ECO:0000256" key="3">
    <source>
        <dbReference type="ARBA" id="ARBA00023163"/>
    </source>
</evidence>
<dbReference type="InterPro" id="IPR018062">
    <property type="entry name" value="HTH_AraC-typ_CS"/>
</dbReference>
<dbReference type="RefSeq" id="WP_227320174.1">
    <property type="nucleotide sequence ID" value="NZ_JAESVB010000002.1"/>
</dbReference>
<keyword evidence="1" id="KW-0805">Transcription regulation</keyword>
<dbReference type="PROSITE" id="PS01124">
    <property type="entry name" value="HTH_ARAC_FAMILY_2"/>
    <property type="match status" value="1"/>
</dbReference>
<dbReference type="Proteomes" id="UP000708298">
    <property type="component" value="Unassembled WGS sequence"/>
</dbReference>
<keyword evidence="2" id="KW-0238">DNA-binding</keyword>
<reference evidence="5" key="1">
    <citation type="journal article" date="2021" name="Microorganisms">
        <title>Acidisoma silvae sp. nov. and Acidisomacellulosilytica sp. nov., Two Acidophilic Bacteria Isolated from Decaying Wood, Hydrolyzing Cellulose and Producing Poly-3-hydroxybutyrate.</title>
        <authorList>
            <person name="Mieszkin S."/>
            <person name="Pouder E."/>
            <person name="Uroz S."/>
            <person name="Simon-Colin C."/>
            <person name="Alain K."/>
        </authorList>
    </citation>
    <scope>NUCLEOTIDE SEQUENCE</scope>
    <source>
        <strain evidence="5">HW T2.11</strain>
    </source>
</reference>
<evidence type="ECO:0000256" key="1">
    <source>
        <dbReference type="ARBA" id="ARBA00023015"/>
    </source>
</evidence>
<dbReference type="PANTHER" id="PTHR43280:SF27">
    <property type="entry name" value="TRANSCRIPTIONAL REGULATOR MTLR"/>
    <property type="match status" value="1"/>
</dbReference>
<dbReference type="AlphaFoldDB" id="A0A964DY32"/>